<evidence type="ECO:0000256" key="4">
    <source>
        <dbReference type="PROSITE-ProRule" id="PRU00335"/>
    </source>
</evidence>
<evidence type="ECO:0000256" key="1">
    <source>
        <dbReference type="ARBA" id="ARBA00023015"/>
    </source>
</evidence>
<dbReference type="EMBL" id="FUYP01000019">
    <property type="protein sequence ID" value="SKB79052.1"/>
    <property type="molecule type" value="Genomic_DNA"/>
</dbReference>
<dbReference type="InterPro" id="IPR009057">
    <property type="entry name" value="Homeodomain-like_sf"/>
</dbReference>
<gene>
    <name evidence="7" type="ORF">SAMN06295937_10197</name>
</gene>
<evidence type="ECO:0000313" key="7">
    <source>
        <dbReference type="EMBL" id="SKB79052.1"/>
    </source>
</evidence>
<keyword evidence="1" id="KW-0805">Transcription regulation</keyword>
<dbReference type="Gene3D" id="1.10.357.10">
    <property type="entry name" value="Tetracycline Repressor, domain 2"/>
    <property type="match status" value="1"/>
</dbReference>
<dbReference type="InterPro" id="IPR001647">
    <property type="entry name" value="HTH_TetR"/>
</dbReference>
<feature type="DNA-binding region" description="H-T-H motif" evidence="4">
    <location>
        <begin position="55"/>
        <end position="74"/>
    </location>
</feature>
<sequence length="230" mass="25908">MSRTERIPAATQGPDRATTPPGNVRRRRRTRENVEERICDAARQVFAERGYHGATTRGIASVADVSETLLFRYYRSKAILFEEVIVQPFNRFMQEFLQQYPTNEDRKSGERRNFVAAYELFEKNRSVFIALLAAKGTPTEEGGEPSFIGLLPFFNAAAAEQVQKYADLGTEPPFDMGLGIRLAFGMLASSVLMSDWLFPEGTPPREQLVDLLELLVDRALDPLAARDSTR</sequence>
<dbReference type="AlphaFoldDB" id="A0A1T5E4R7"/>
<dbReference type="PRINTS" id="PR00455">
    <property type="entry name" value="HTHTETR"/>
</dbReference>
<feature type="region of interest" description="Disordered" evidence="5">
    <location>
        <begin position="1"/>
        <end position="33"/>
    </location>
</feature>
<dbReference type="Pfam" id="PF00440">
    <property type="entry name" value="TetR_N"/>
    <property type="match status" value="1"/>
</dbReference>
<dbReference type="SUPFAM" id="SSF46689">
    <property type="entry name" value="Homeodomain-like"/>
    <property type="match status" value="1"/>
</dbReference>
<organism evidence="7 8">
    <name type="scientific">Sphingopyxis flava</name>
    <dbReference type="NCBI Taxonomy" id="1507287"/>
    <lineage>
        <taxon>Bacteria</taxon>
        <taxon>Pseudomonadati</taxon>
        <taxon>Pseudomonadota</taxon>
        <taxon>Alphaproteobacteria</taxon>
        <taxon>Sphingomonadales</taxon>
        <taxon>Sphingomonadaceae</taxon>
        <taxon>Sphingopyxis</taxon>
    </lineage>
</organism>
<evidence type="ECO:0000313" key="8">
    <source>
        <dbReference type="Proteomes" id="UP000190044"/>
    </source>
</evidence>
<dbReference type="PROSITE" id="PS50977">
    <property type="entry name" value="HTH_TETR_2"/>
    <property type="match status" value="1"/>
</dbReference>
<dbReference type="OrthoDB" id="9816296at2"/>
<protein>
    <submittedName>
        <fullName evidence="7">Transcriptional regulator, TetR family</fullName>
    </submittedName>
</protein>
<evidence type="ECO:0000256" key="3">
    <source>
        <dbReference type="ARBA" id="ARBA00023163"/>
    </source>
</evidence>
<keyword evidence="2 4" id="KW-0238">DNA-binding</keyword>
<dbReference type="PANTHER" id="PTHR30055">
    <property type="entry name" value="HTH-TYPE TRANSCRIPTIONAL REGULATOR RUTR"/>
    <property type="match status" value="1"/>
</dbReference>
<dbReference type="Proteomes" id="UP000190044">
    <property type="component" value="Unassembled WGS sequence"/>
</dbReference>
<dbReference type="PANTHER" id="PTHR30055:SF234">
    <property type="entry name" value="HTH-TYPE TRANSCRIPTIONAL REGULATOR BETI"/>
    <property type="match status" value="1"/>
</dbReference>
<proteinExistence type="predicted"/>
<reference evidence="8" key="1">
    <citation type="submission" date="2017-02" db="EMBL/GenBank/DDBJ databases">
        <authorList>
            <person name="Varghese N."/>
            <person name="Submissions S."/>
        </authorList>
    </citation>
    <scope>NUCLEOTIDE SEQUENCE [LARGE SCALE GENOMIC DNA]</scope>
    <source>
        <strain evidence="8">R11H</strain>
    </source>
</reference>
<dbReference type="RefSeq" id="WP_079639455.1">
    <property type="nucleotide sequence ID" value="NZ_FUYP01000019.1"/>
</dbReference>
<dbReference type="InterPro" id="IPR050109">
    <property type="entry name" value="HTH-type_TetR-like_transc_reg"/>
</dbReference>
<evidence type="ECO:0000256" key="5">
    <source>
        <dbReference type="SAM" id="MobiDB-lite"/>
    </source>
</evidence>
<keyword evidence="3" id="KW-0804">Transcription</keyword>
<evidence type="ECO:0000259" key="6">
    <source>
        <dbReference type="PROSITE" id="PS50977"/>
    </source>
</evidence>
<name>A0A1T5E4R7_9SPHN</name>
<dbReference type="GO" id="GO:0003700">
    <property type="term" value="F:DNA-binding transcription factor activity"/>
    <property type="evidence" value="ECO:0007669"/>
    <property type="project" value="TreeGrafter"/>
</dbReference>
<keyword evidence="8" id="KW-1185">Reference proteome</keyword>
<evidence type="ECO:0000256" key="2">
    <source>
        <dbReference type="ARBA" id="ARBA00023125"/>
    </source>
</evidence>
<accession>A0A1T5E4R7</accession>
<feature type="domain" description="HTH tetR-type" evidence="6">
    <location>
        <begin position="32"/>
        <end position="92"/>
    </location>
</feature>
<dbReference type="GO" id="GO:0000976">
    <property type="term" value="F:transcription cis-regulatory region binding"/>
    <property type="evidence" value="ECO:0007669"/>
    <property type="project" value="TreeGrafter"/>
</dbReference>